<protein>
    <recommendedName>
        <fullName evidence="8">Nicotinamidase</fullName>
        <ecNumber evidence="6">3.5.1.19</ecNumber>
    </recommendedName>
    <alternativeName>
        <fullName evidence="7">Nicotinamide deamidase</fullName>
    </alternativeName>
</protein>
<comment type="caution">
    <text evidence="10">The sequence shown here is derived from an EMBL/GenBank/DDBJ whole genome shotgun (WGS) entry which is preliminary data.</text>
</comment>
<dbReference type="CDD" id="cd01011">
    <property type="entry name" value="nicotinamidase"/>
    <property type="match status" value="1"/>
</dbReference>
<evidence type="ECO:0000256" key="7">
    <source>
        <dbReference type="ARBA" id="ARBA00043224"/>
    </source>
</evidence>
<dbReference type="NCBIfam" id="NF008623">
    <property type="entry name" value="PRK11609.1"/>
    <property type="match status" value="1"/>
</dbReference>
<dbReference type="AlphaFoldDB" id="A0A368KWD8"/>
<evidence type="ECO:0000313" key="11">
    <source>
        <dbReference type="Proteomes" id="UP000253562"/>
    </source>
</evidence>
<evidence type="ECO:0000256" key="3">
    <source>
        <dbReference type="ARBA" id="ARBA00022723"/>
    </source>
</evidence>
<gene>
    <name evidence="10" type="ORF">DTL42_01925</name>
</gene>
<dbReference type="PANTHER" id="PTHR11080:SF2">
    <property type="entry name" value="LD05707P"/>
    <property type="match status" value="1"/>
</dbReference>
<evidence type="ECO:0000256" key="2">
    <source>
        <dbReference type="ARBA" id="ARBA00022642"/>
    </source>
</evidence>
<dbReference type="InterPro" id="IPR036380">
    <property type="entry name" value="Isochorismatase-like_sf"/>
</dbReference>
<dbReference type="EMBL" id="QPEX01000010">
    <property type="protein sequence ID" value="RCS53945.1"/>
    <property type="molecule type" value="Genomic_DNA"/>
</dbReference>
<dbReference type="GO" id="GO:0019363">
    <property type="term" value="P:pyridine nucleotide biosynthetic process"/>
    <property type="evidence" value="ECO:0007669"/>
    <property type="project" value="UniProtKB-KW"/>
</dbReference>
<reference evidence="10 11" key="1">
    <citation type="submission" date="2018-07" db="EMBL/GenBank/DDBJ databases">
        <title>Comparative genomes isolates from brazilian mangrove.</title>
        <authorList>
            <person name="De Araujo J.E."/>
            <person name="Taketani R.G."/>
            <person name="Silva M.C.P."/>
            <person name="Lourenco M.V."/>
            <person name="Oliveira V.M."/>
            <person name="Andreote F.D."/>
        </authorList>
    </citation>
    <scope>NUCLEOTIDE SEQUENCE [LARGE SCALE GENOMIC DNA]</scope>
    <source>
        <strain evidence="10 11">HEX PRIS-MGV</strain>
    </source>
</reference>
<dbReference type="EC" id="3.5.1.19" evidence="6"/>
<dbReference type="Pfam" id="PF00857">
    <property type="entry name" value="Isochorismatase"/>
    <property type="match status" value="1"/>
</dbReference>
<evidence type="ECO:0000313" key="10">
    <source>
        <dbReference type="EMBL" id="RCS53945.1"/>
    </source>
</evidence>
<dbReference type="InterPro" id="IPR052347">
    <property type="entry name" value="Isochorismatase_Nicotinamidase"/>
</dbReference>
<dbReference type="SUPFAM" id="SSF52499">
    <property type="entry name" value="Isochorismatase-like hydrolases"/>
    <property type="match status" value="1"/>
</dbReference>
<evidence type="ECO:0000256" key="5">
    <source>
        <dbReference type="ARBA" id="ARBA00037900"/>
    </source>
</evidence>
<dbReference type="RefSeq" id="WP_114367009.1">
    <property type="nucleotide sequence ID" value="NZ_QPEX01000010.1"/>
</dbReference>
<keyword evidence="4 10" id="KW-0378">Hydrolase</keyword>
<evidence type="ECO:0000256" key="4">
    <source>
        <dbReference type="ARBA" id="ARBA00022801"/>
    </source>
</evidence>
<keyword evidence="2" id="KW-0662">Pyridine nucleotide biosynthesis</keyword>
<evidence type="ECO:0000256" key="6">
    <source>
        <dbReference type="ARBA" id="ARBA00039017"/>
    </source>
</evidence>
<feature type="domain" description="Isochorismatase-like" evidence="9">
    <location>
        <begin position="3"/>
        <end position="197"/>
    </location>
</feature>
<dbReference type="PANTHER" id="PTHR11080">
    <property type="entry name" value="PYRAZINAMIDASE/NICOTINAMIDASE"/>
    <property type="match status" value="1"/>
</dbReference>
<keyword evidence="3" id="KW-0479">Metal-binding</keyword>
<dbReference type="GO" id="GO:0046872">
    <property type="term" value="F:metal ion binding"/>
    <property type="evidence" value="ECO:0007669"/>
    <property type="project" value="UniProtKB-KW"/>
</dbReference>
<evidence type="ECO:0000256" key="8">
    <source>
        <dbReference type="ARBA" id="ARBA00072277"/>
    </source>
</evidence>
<comment type="similarity">
    <text evidence="1">Belongs to the isochorismatase family.</text>
</comment>
<dbReference type="OrthoDB" id="6111975at2"/>
<dbReference type="Proteomes" id="UP000253562">
    <property type="component" value="Unassembled WGS sequence"/>
</dbReference>
<accession>A0A368KWD8</accession>
<name>A0A368KWD8_9BACT</name>
<dbReference type="InterPro" id="IPR000868">
    <property type="entry name" value="Isochorismatase-like_dom"/>
</dbReference>
<comment type="pathway">
    <text evidence="5">Cofactor biosynthesis; nicotinate biosynthesis; nicotinate from nicotinamide: step 1/1.</text>
</comment>
<evidence type="ECO:0000256" key="1">
    <source>
        <dbReference type="ARBA" id="ARBA00006336"/>
    </source>
</evidence>
<proteinExistence type="inferred from homology"/>
<dbReference type="FunFam" id="3.40.50.850:FF:000006">
    <property type="entry name" value="Bifunctional pyrazinamidase/nicotinamidase"/>
    <property type="match status" value="1"/>
</dbReference>
<dbReference type="Gene3D" id="3.40.50.850">
    <property type="entry name" value="Isochorismatase-like"/>
    <property type="match status" value="1"/>
</dbReference>
<dbReference type="GO" id="GO:0008936">
    <property type="term" value="F:nicotinamidase activity"/>
    <property type="evidence" value="ECO:0007669"/>
    <property type="project" value="UniProtKB-EC"/>
</dbReference>
<sequence length="234" mass="25495">MIALLLVDIQNDFLPGGALAVSEGDQVISVANRLMPGYPLVVATKDWHPAHHKSFASQHLGKKIGDVIELEGLTQVLWPDHCIQGTSGAEFAPGLNVGGIDHVVTKGTDPQIDSYSGFFDNARLKKTGLEDYLHSAGVNEVHIVGLATDYCVKFTALDAVELGFKTTVILEGVRGVELQPGDCAAAITTMAKAGIRIQRKENDDHRILFNEGHLRRVLQLRSISVRDRRSRLPD</sequence>
<evidence type="ECO:0000259" key="9">
    <source>
        <dbReference type="Pfam" id="PF00857"/>
    </source>
</evidence>
<organism evidence="10 11">
    <name type="scientific">Bremerella cremea</name>
    <dbReference type="NCBI Taxonomy" id="1031537"/>
    <lineage>
        <taxon>Bacteria</taxon>
        <taxon>Pseudomonadati</taxon>
        <taxon>Planctomycetota</taxon>
        <taxon>Planctomycetia</taxon>
        <taxon>Pirellulales</taxon>
        <taxon>Pirellulaceae</taxon>
        <taxon>Bremerella</taxon>
    </lineage>
</organism>